<dbReference type="InterPro" id="IPR011063">
    <property type="entry name" value="TilS/TtcA_N"/>
</dbReference>
<dbReference type="InterPro" id="IPR014729">
    <property type="entry name" value="Rossmann-like_a/b/a_fold"/>
</dbReference>
<keyword evidence="2" id="KW-0547">Nucleotide-binding</keyword>
<feature type="binding site" evidence="2">
    <location>
        <position position="201"/>
    </location>
    <ligand>
        <name>ATP</name>
        <dbReference type="ChEBI" id="CHEBI:30616"/>
    </ligand>
</feature>
<dbReference type="PANTHER" id="PTHR11807">
    <property type="entry name" value="ATPASES OF THE PP SUPERFAMILY-RELATED"/>
    <property type="match status" value="1"/>
</dbReference>
<comment type="caution">
    <text evidence="4">The sequence shown here is derived from an EMBL/GenBank/DDBJ whole genome shotgun (WGS) entry which is preliminary data.</text>
</comment>
<dbReference type="OrthoDB" id="33422at2157"/>
<sequence>MINIKQLKRYANPSYLTIREDKILVCNRREAKLSREKMNKIERDFGIPVVYSRTYEEVSKKVGRFIIGNRLIIPKDIVVVGLSGGKDSLMLLHVLEPYRRKYGIDIHAITIDLNIDGIRPWSEDREGMKLIKDHCKKLDIPHKVLKCDKNVVELSKILSENDSGIEYSPCFSCSIIRRYLLTNYAENLKEKEGRKVKIAFGHTLEDNSDTVLANILKGCPIKSLKPIKEFYENVVDYREFKITLKPCTIIRPLLPISEKDIVKALDECGIEYYKDKDECPYSRNRGDSIRKRSHEVLSILEKEIKNVREMVVSAAIKSEDKMKNCKDEEYDI</sequence>
<evidence type="ECO:0000256" key="1">
    <source>
        <dbReference type="ARBA" id="ARBA00022679"/>
    </source>
</evidence>
<feature type="binding site" evidence="2">
    <location>
        <position position="87"/>
    </location>
    <ligand>
        <name>ATP</name>
        <dbReference type="ChEBI" id="CHEBI:30616"/>
    </ligand>
</feature>
<dbReference type="AlphaFoldDB" id="H1L105"/>
<dbReference type="EMBL" id="AGJL01000057">
    <property type="protein sequence ID" value="EHP84216.1"/>
    <property type="molecule type" value="Genomic_DNA"/>
</dbReference>
<dbReference type="InterPro" id="IPR035107">
    <property type="entry name" value="tRNA_thiolation_TtcA_Ctu1"/>
</dbReference>
<keyword evidence="5" id="KW-1185">Reference proteome</keyword>
<feature type="binding site" evidence="2">
    <location>
        <position position="206"/>
    </location>
    <ligand>
        <name>ATP</name>
        <dbReference type="ChEBI" id="CHEBI:30616"/>
    </ligand>
</feature>
<dbReference type="Gene3D" id="3.40.50.620">
    <property type="entry name" value="HUPs"/>
    <property type="match status" value="1"/>
</dbReference>
<dbReference type="SUPFAM" id="SSF52402">
    <property type="entry name" value="Adenine nucleotide alpha hydrolases-like"/>
    <property type="match status" value="1"/>
</dbReference>
<dbReference type="Pfam" id="PF01171">
    <property type="entry name" value="ATP_bind_3"/>
    <property type="match status" value="1"/>
</dbReference>
<dbReference type="GO" id="GO:0000049">
    <property type="term" value="F:tRNA binding"/>
    <property type="evidence" value="ECO:0007669"/>
    <property type="project" value="TreeGrafter"/>
</dbReference>
<organism evidence="4 5">
    <name type="scientific">Methanotorris formicicus Mc-S-70</name>
    <dbReference type="NCBI Taxonomy" id="647171"/>
    <lineage>
        <taxon>Archaea</taxon>
        <taxon>Methanobacteriati</taxon>
        <taxon>Methanobacteriota</taxon>
        <taxon>Methanomada group</taxon>
        <taxon>Methanococci</taxon>
        <taxon>Methanococcales</taxon>
        <taxon>Methanocaldococcaceae</taxon>
        <taxon>Methanotorris</taxon>
    </lineage>
</organism>
<dbReference type="GO" id="GO:0002143">
    <property type="term" value="P:tRNA wobble position uridine thiolation"/>
    <property type="evidence" value="ECO:0007669"/>
    <property type="project" value="TreeGrafter"/>
</dbReference>
<keyword evidence="2" id="KW-0067">ATP-binding</keyword>
<dbReference type="RefSeq" id="WP_007045152.1">
    <property type="nucleotide sequence ID" value="NZ_AGJL01000057.1"/>
</dbReference>
<dbReference type="GO" id="GO:0016740">
    <property type="term" value="F:transferase activity"/>
    <property type="evidence" value="ECO:0007669"/>
    <property type="project" value="UniProtKB-KW"/>
</dbReference>
<evidence type="ECO:0000259" key="3">
    <source>
        <dbReference type="Pfam" id="PF01171"/>
    </source>
</evidence>
<feature type="domain" description="tRNA(Ile)-lysidine/2-thiocytidine synthase N-terminal" evidence="3">
    <location>
        <begin position="78"/>
        <end position="285"/>
    </location>
</feature>
<feature type="binding site" evidence="2">
    <location>
        <begin position="81"/>
        <end position="83"/>
    </location>
    <ligand>
        <name>ATP</name>
        <dbReference type="ChEBI" id="CHEBI:30616"/>
    </ligand>
</feature>
<evidence type="ECO:0000313" key="4">
    <source>
        <dbReference type="EMBL" id="EHP84216.1"/>
    </source>
</evidence>
<evidence type="ECO:0000313" key="5">
    <source>
        <dbReference type="Proteomes" id="UP000003706"/>
    </source>
</evidence>
<evidence type="ECO:0000256" key="2">
    <source>
        <dbReference type="PIRSR" id="PIRSR004976-51"/>
    </source>
</evidence>
<dbReference type="Proteomes" id="UP000003706">
    <property type="component" value="Unassembled WGS sequence"/>
</dbReference>
<keyword evidence="1" id="KW-0808">Transferase</keyword>
<reference evidence="4 5" key="1">
    <citation type="submission" date="2011-09" db="EMBL/GenBank/DDBJ databases">
        <title>The draft genome of Methanotorris formicicus Mc-S-70.</title>
        <authorList>
            <consortium name="US DOE Joint Genome Institute (JGI-PGF)"/>
            <person name="Lucas S."/>
            <person name="Han J."/>
            <person name="Lapidus A."/>
            <person name="Cheng J.-F."/>
            <person name="Goodwin L."/>
            <person name="Pitluck S."/>
            <person name="Peters L."/>
            <person name="Land M.L."/>
            <person name="Hauser L."/>
            <person name="Sieprawska-Lupa M."/>
            <person name="Takai K."/>
            <person name="Miyazaki J."/>
            <person name="Whitman W."/>
            <person name="Woyke T.J."/>
        </authorList>
    </citation>
    <scope>NUCLEOTIDE SEQUENCE [LARGE SCALE GENOMIC DNA]</scope>
    <source>
        <strain evidence="4 5">Mc-S-70</strain>
    </source>
</reference>
<feature type="binding site" evidence="2">
    <location>
        <position position="111"/>
    </location>
    <ligand>
        <name>ATP</name>
        <dbReference type="ChEBI" id="CHEBI:30616"/>
    </ligand>
</feature>
<protein>
    <submittedName>
        <fullName evidence="4">PP-loop domain protein</fullName>
    </submittedName>
</protein>
<name>H1L105_9EURY</name>
<gene>
    <name evidence="4" type="ORF">MetfoDRAFT_1729</name>
</gene>
<dbReference type="GO" id="GO:0005524">
    <property type="term" value="F:ATP binding"/>
    <property type="evidence" value="ECO:0007669"/>
    <property type="project" value="UniProtKB-KW"/>
</dbReference>
<dbReference type="GO" id="GO:0002144">
    <property type="term" value="C:cytosolic tRNA wobble base thiouridylase complex"/>
    <property type="evidence" value="ECO:0007669"/>
    <property type="project" value="TreeGrafter"/>
</dbReference>
<dbReference type="PIRSF" id="PIRSF004976">
    <property type="entry name" value="ATPase_YdaO"/>
    <property type="match status" value="1"/>
</dbReference>
<dbReference type="PATRIC" id="fig|647171.4.peg.1669"/>
<proteinExistence type="predicted"/>
<dbReference type="STRING" id="647171.MetfoDRAFT_1729"/>
<accession>H1L105</accession>
<dbReference type="PANTHER" id="PTHR11807:SF12">
    <property type="entry name" value="CYTOPLASMIC TRNA 2-THIOLATION PROTEIN 1"/>
    <property type="match status" value="1"/>
</dbReference>